<keyword evidence="2" id="KW-0812">Transmembrane</keyword>
<dbReference type="EMBL" id="BONZ01000001">
    <property type="protein sequence ID" value="GIH11921.1"/>
    <property type="molecule type" value="Genomic_DNA"/>
</dbReference>
<feature type="transmembrane region" description="Helical" evidence="2">
    <location>
        <begin position="30"/>
        <end position="49"/>
    </location>
</feature>
<evidence type="ECO:0000313" key="3">
    <source>
        <dbReference type="EMBL" id="GIH11921.1"/>
    </source>
</evidence>
<feature type="transmembrane region" description="Helical" evidence="2">
    <location>
        <begin position="303"/>
        <end position="320"/>
    </location>
</feature>
<keyword evidence="2" id="KW-0472">Membrane</keyword>
<evidence type="ECO:0000256" key="1">
    <source>
        <dbReference type="SAM" id="MobiDB-lite"/>
    </source>
</evidence>
<feature type="region of interest" description="Disordered" evidence="1">
    <location>
        <begin position="1"/>
        <end position="22"/>
    </location>
</feature>
<feature type="transmembrane region" description="Helical" evidence="2">
    <location>
        <begin position="202"/>
        <end position="223"/>
    </location>
</feature>
<proteinExistence type="predicted"/>
<keyword evidence="2" id="KW-1133">Transmembrane helix</keyword>
<feature type="transmembrane region" description="Helical" evidence="2">
    <location>
        <begin position="110"/>
        <end position="128"/>
    </location>
</feature>
<feature type="transmembrane region" description="Helical" evidence="2">
    <location>
        <begin position="262"/>
        <end position="283"/>
    </location>
</feature>
<protein>
    <submittedName>
        <fullName evidence="3">Uncharacterized protein</fullName>
    </submittedName>
</protein>
<feature type="transmembrane region" description="Helical" evidence="2">
    <location>
        <begin position="170"/>
        <end position="190"/>
    </location>
</feature>
<feature type="transmembrane region" description="Helical" evidence="2">
    <location>
        <begin position="86"/>
        <end position="104"/>
    </location>
</feature>
<feature type="transmembrane region" description="Helical" evidence="2">
    <location>
        <begin position="55"/>
        <end position="74"/>
    </location>
</feature>
<dbReference type="AlphaFoldDB" id="A0A8J3VN12"/>
<gene>
    <name evidence="3" type="ORF">Raf01_00930</name>
</gene>
<keyword evidence="4" id="KW-1185">Reference proteome</keyword>
<name>A0A8J3VN12_9ACTN</name>
<evidence type="ECO:0000313" key="4">
    <source>
        <dbReference type="Proteomes" id="UP000642748"/>
    </source>
</evidence>
<comment type="caution">
    <text evidence="3">The sequence shown here is derived from an EMBL/GenBank/DDBJ whole genome shotgun (WGS) entry which is preliminary data.</text>
</comment>
<reference evidence="3" key="1">
    <citation type="submission" date="2021-01" db="EMBL/GenBank/DDBJ databases">
        <title>Whole genome shotgun sequence of Rugosimonospora africana NBRC 104875.</title>
        <authorList>
            <person name="Komaki H."/>
            <person name="Tamura T."/>
        </authorList>
    </citation>
    <scope>NUCLEOTIDE SEQUENCE</scope>
    <source>
        <strain evidence="3">NBRC 104875</strain>
    </source>
</reference>
<sequence length="429" mass="46991">MGPTKPLLTAPPQAGARPVSHHGTRASRHAAIGVGVAVATGAIIVPATGLGRDTWLDSAWIAGVCALLAGDAFRLHDDHPPRYLRWLAWSMPVAATSQAIWWHGLDPRRWDTMWVSAWLAVAVAWSLVRGTPLKMRRMLGRLDDRHTIDGAPGDAARRLSADLERVARHWAAVGGGVILLAFAVSGPWIGIETVSGMSLRHAGLLAGYFVPALLAALVTGAWIGRMAAHGRLGNQLRRHRLRLRVIPDHPDGAGGLRPLGAFYMYQSLVGAVPAAFFVVWLFLIAISGDHGLGARYGSYVPQYRWLFGAAVATEVLAFVAPMRSIHEIMRAEKEGELWRESDRLSRQIEDIRGRLKDAHVPDRKDQEGQLAALVSRFEALEATPTWPVDATIRRRFTLRNLSLLLPFAGYAVGETSFWERLSNLFGGLQ</sequence>
<accession>A0A8J3VN12</accession>
<dbReference type="Proteomes" id="UP000642748">
    <property type="component" value="Unassembled WGS sequence"/>
</dbReference>
<evidence type="ECO:0000256" key="2">
    <source>
        <dbReference type="SAM" id="Phobius"/>
    </source>
</evidence>
<organism evidence="3 4">
    <name type="scientific">Rugosimonospora africana</name>
    <dbReference type="NCBI Taxonomy" id="556532"/>
    <lineage>
        <taxon>Bacteria</taxon>
        <taxon>Bacillati</taxon>
        <taxon>Actinomycetota</taxon>
        <taxon>Actinomycetes</taxon>
        <taxon>Micromonosporales</taxon>
        <taxon>Micromonosporaceae</taxon>
        <taxon>Rugosimonospora</taxon>
    </lineage>
</organism>